<dbReference type="GO" id="GO:0030488">
    <property type="term" value="P:tRNA methylation"/>
    <property type="evidence" value="ECO:0007669"/>
    <property type="project" value="TreeGrafter"/>
</dbReference>
<name>A0A553HMV2_9PEZI</name>
<dbReference type="AlphaFoldDB" id="A0A553HMV2"/>
<keyword evidence="2" id="KW-0963">Cytoplasm</keyword>
<keyword evidence="2" id="KW-0949">S-adenosyl-L-methionine</keyword>
<feature type="compositionally biased region" description="Basic and acidic residues" evidence="3">
    <location>
        <begin position="1"/>
        <end position="14"/>
    </location>
</feature>
<dbReference type="InterPro" id="IPR026274">
    <property type="entry name" value="tRNA_wybutosine_synth_prot_2"/>
</dbReference>
<comment type="subcellular location">
    <subcellularLocation>
        <location evidence="2">Cytoplasm</location>
    </subcellularLocation>
</comment>
<evidence type="ECO:0000256" key="1">
    <source>
        <dbReference type="ARBA" id="ARBA00049400"/>
    </source>
</evidence>
<feature type="region of interest" description="Disordered" evidence="3">
    <location>
        <begin position="139"/>
        <end position="184"/>
    </location>
</feature>
<accession>A0A553HMV2</accession>
<dbReference type="GO" id="GO:0102522">
    <property type="term" value="F:tRNA 4-demethylwyosine alpha-amino-alpha-carboxypropyltransferase activity"/>
    <property type="evidence" value="ECO:0007669"/>
    <property type="project" value="UniProtKB-EC"/>
</dbReference>
<comment type="similarity">
    <text evidence="2">Belongs to the class I-like SAM-binding methyltransferase superfamily. TRM5/TYW2 family.</text>
</comment>
<evidence type="ECO:0000313" key="5">
    <source>
        <dbReference type="EMBL" id="TRX89271.1"/>
    </source>
</evidence>
<feature type="compositionally biased region" description="Basic residues" evidence="3">
    <location>
        <begin position="15"/>
        <end position="24"/>
    </location>
</feature>
<dbReference type="STRING" id="2512241.A0A553HMV2"/>
<dbReference type="UniPathway" id="UPA00375"/>
<dbReference type="Gene3D" id="3.40.50.150">
    <property type="entry name" value="Vaccinia Virus protein VP39"/>
    <property type="match status" value="1"/>
</dbReference>
<feature type="region of interest" description="Disordered" evidence="3">
    <location>
        <begin position="226"/>
        <end position="260"/>
    </location>
</feature>
<keyword evidence="2" id="KW-0819">tRNA processing</keyword>
<evidence type="ECO:0000313" key="6">
    <source>
        <dbReference type="Proteomes" id="UP000319160"/>
    </source>
</evidence>
<comment type="caution">
    <text evidence="5">The sequence shown here is derived from an EMBL/GenBank/DDBJ whole genome shotgun (WGS) entry which is preliminary data.</text>
</comment>
<dbReference type="GO" id="GO:0008757">
    <property type="term" value="F:S-adenosylmethionine-dependent methyltransferase activity"/>
    <property type="evidence" value="ECO:0007669"/>
    <property type="project" value="InterPro"/>
</dbReference>
<comment type="function">
    <text evidence="2">S-adenosyl-L-methionine-dependent transferase that acts as a component of the wybutosine biosynthesis pathway. Wybutosine is a hyper modified guanosine with a tricyclic base found at the 3'-position adjacent to the anticodon of eukaryotic phenylalanine tRNA. Catalyzes the transfer of the alpha-amino-alpha-carboxypropyl (acp) group from S-adenosyl-L-methionine to the C-7 position of 4-demethylwyosine (imG-14) to produce wybutosine-86.</text>
</comment>
<sequence length="502" mass="55978">MNTEEKHDRRETYKTRKTPPRQKRNPIEAAISSWYQSHAARLKHHQYTDLIAQAPKRWTAYGSLALLPAGSFTSAAWYEVLKSTAVSSNAGLANDGEKLKEEDQGPALLWKTILAEISGLGATKLTHLAVNEGIPLHSKDSTSNAAGEGENILRSPGGLRMLYGDFGPDGEEREGEGEGEDSATLTEDDFARAFWVSTKQNGITQTWAPRWTMFSRGNVKEKARLLRFHDPPKESGLNPNGDESENRDGNGCEDLSHRHIPTPQRRGAMAVDLYAGIGYFAFSYAASGFRKVFCWELNPWSVEGLRRGAVANGWSVRVIVPAATPHGEQREKKKKEEEMLKEILEGDEIIIVFLEDNARAADRLRRLDQLSRERDGEEETRPGFRMSSIMHVNLGLLPTSQLSWTTAWEIASESRRAWLHIHENVGVADIDAKKGEIREWFAARARVLDGCRSSDAVVDGQDGVRTSNFGVEHVELVKTFAPGVWHCVFDLCVRRGTDGGSR</sequence>
<keyword evidence="2" id="KW-0808">Transferase</keyword>
<dbReference type="PIRSF" id="PIRSF038972">
    <property type="entry name" value="Trm12"/>
    <property type="match status" value="1"/>
</dbReference>
<evidence type="ECO:0000256" key="3">
    <source>
        <dbReference type="SAM" id="MobiDB-lite"/>
    </source>
</evidence>
<proteinExistence type="inferred from homology"/>
<feature type="compositionally biased region" description="Acidic residues" evidence="3">
    <location>
        <begin position="168"/>
        <end position="181"/>
    </location>
</feature>
<organism evidence="5 6">
    <name type="scientific">Xylaria flabelliformis</name>
    <dbReference type="NCBI Taxonomy" id="2512241"/>
    <lineage>
        <taxon>Eukaryota</taxon>
        <taxon>Fungi</taxon>
        <taxon>Dikarya</taxon>
        <taxon>Ascomycota</taxon>
        <taxon>Pezizomycotina</taxon>
        <taxon>Sordariomycetes</taxon>
        <taxon>Xylariomycetidae</taxon>
        <taxon>Xylariales</taxon>
        <taxon>Xylariaceae</taxon>
        <taxon>Xylaria</taxon>
    </lineage>
</organism>
<dbReference type="GO" id="GO:0008175">
    <property type="term" value="F:tRNA methyltransferase activity"/>
    <property type="evidence" value="ECO:0007669"/>
    <property type="project" value="TreeGrafter"/>
</dbReference>
<gene>
    <name evidence="5" type="ORF">FHL15_009844</name>
</gene>
<feature type="domain" description="SAM-dependent methyltransferase TRM5/TYW2-type" evidence="4">
    <location>
        <begin position="115"/>
        <end position="495"/>
    </location>
</feature>
<comment type="pathway">
    <text evidence="2">tRNA modification; wybutosine-tRNA(Phe) biosynthesis.</text>
</comment>
<evidence type="ECO:0000256" key="2">
    <source>
        <dbReference type="PIRNR" id="PIRNR038972"/>
    </source>
</evidence>
<feature type="compositionally biased region" description="Basic and acidic residues" evidence="3">
    <location>
        <begin position="244"/>
        <end position="257"/>
    </location>
</feature>
<protein>
    <recommendedName>
        <fullName evidence="2">tRNA wybutosine-synthesizing protein 2</fullName>
        <shortName evidence="2">tRNA-yW-synthesizing protein 2</shortName>
    </recommendedName>
    <alternativeName>
        <fullName evidence="2">tRNA(Phe) (4-demethylwyosine(37)-C(7)) aminocarboxypropyltransferase</fullName>
    </alternativeName>
</protein>
<keyword evidence="6" id="KW-1185">Reference proteome</keyword>
<feature type="region of interest" description="Disordered" evidence="3">
    <location>
        <begin position="1"/>
        <end position="26"/>
    </location>
</feature>
<dbReference type="SUPFAM" id="SSF53335">
    <property type="entry name" value="S-adenosyl-L-methionine-dependent methyltransferases"/>
    <property type="match status" value="1"/>
</dbReference>
<dbReference type="EMBL" id="VFLP01000070">
    <property type="protein sequence ID" value="TRX89271.1"/>
    <property type="molecule type" value="Genomic_DNA"/>
</dbReference>
<dbReference type="PROSITE" id="PS51684">
    <property type="entry name" value="SAM_MT_TRM5_TYW2"/>
    <property type="match status" value="1"/>
</dbReference>
<dbReference type="InterPro" id="IPR030382">
    <property type="entry name" value="MeTrfase_TRM5/TYW2"/>
</dbReference>
<dbReference type="InterPro" id="IPR029063">
    <property type="entry name" value="SAM-dependent_MTases_sf"/>
</dbReference>
<dbReference type="PANTHER" id="PTHR23245:SF25">
    <property type="entry name" value="TRNA WYBUTOSINE-SYNTHESIZING PROTEIN 2 HOMOLOG"/>
    <property type="match status" value="1"/>
</dbReference>
<evidence type="ECO:0000259" key="4">
    <source>
        <dbReference type="PROSITE" id="PS51684"/>
    </source>
</evidence>
<dbReference type="PANTHER" id="PTHR23245">
    <property type="entry name" value="TRNA METHYLTRANSFERASE"/>
    <property type="match status" value="1"/>
</dbReference>
<dbReference type="Proteomes" id="UP000319160">
    <property type="component" value="Unassembled WGS sequence"/>
</dbReference>
<dbReference type="GO" id="GO:0031591">
    <property type="term" value="P:wybutosine biosynthetic process"/>
    <property type="evidence" value="ECO:0007669"/>
    <property type="project" value="InterPro"/>
</dbReference>
<dbReference type="OrthoDB" id="2387925at2759"/>
<dbReference type="GO" id="GO:0005737">
    <property type="term" value="C:cytoplasm"/>
    <property type="evidence" value="ECO:0007669"/>
    <property type="project" value="UniProtKB-SubCell"/>
</dbReference>
<reference evidence="6" key="1">
    <citation type="submission" date="2019-06" db="EMBL/GenBank/DDBJ databases">
        <title>Draft genome sequence of the griseofulvin-producing fungus Xylaria cubensis strain G536.</title>
        <authorList>
            <person name="Mead M.E."/>
            <person name="Raja H.A."/>
            <person name="Steenwyk J.L."/>
            <person name="Knowles S.L."/>
            <person name="Oberlies N.H."/>
            <person name="Rokas A."/>
        </authorList>
    </citation>
    <scope>NUCLEOTIDE SEQUENCE [LARGE SCALE GENOMIC DNA]</scope>
    <source>
        <strain evidence="6">G536</strain>
    </source>
</reference>
<comment type="catalytic activity">
    <reaction evidence="1">
        <text>4-demethylwyosine(37) in tRNA(Phe) + S-adenosyl-L-methionine = 4-demethyl-7-[(3S)-3-amino-3-carboxypropyl]wyosine(37) in tRNA(Phe) + S-methyl-5'-thioadenosine + H(+)</text>
        <dbReference type="Rhea" id="RHEA:36355"/>
        <dbReference type="Rhea" id="RHEA-COMP:10164"/>
        <dbReference type="Rhea" id="RHEA-COMP:10378"/>
        <dbReference type="ChEBI" id="CHEBI:15378"/>
        <dbReference type="ChEBI" id="CHEBI:17509"/>
        <dbReference type="ChEBI" id="CHEBI:59789"/>
        <dbReference type="ChEBI" id="CHEBI:64315"/>
        <dbReference type="ChEBI" id="CHEBI:73550"/>
        <dbReference type="EC" id="2.5.1.114"/>
    </reaction>
</comment>